<dbReference type="PANTHER" id="PTHR34308:SF1">
    <property type="entry name" value="COBALAMIN BIOSYNTHESIS PROTEIN CBIB"/>
    <property type="match status" value="1"/>
</dbReference>
<keyword evidence="5" id="KW-0169">Cobalamin biosynthesis</keyword>
<comment type="similarity">
    <text evidence="3">Belongs to the CobD/CbiB family.</text>
</comment>
<evidence type="ECO:0000256" key="3">
    <source>
        <dbReference type="ARBA" id="ARBA00006263"/>
    </source>
</evidence>
<dbReference type="PANTHER" id="PTHR34308">
    <property type="entry name" value="COBALAMIN BIOSYNTHESIS PROTEIN CBIB"/>
    <property type="match status" value="1"/>
</dbReference>
<feature type="transmembrane region" description="Helical" evidence="9">
    <location>
        <begin position="325"/>
        <end position="349"/>
    </location>
</feature>
<feature type="transmembrane region" description="Helical" evidence="9">
    <location>
        <begin position="207"/>
        <end position="225"/>
    </location>
</feature>
<evidence type="ECO:0000256" key="7">
    <source>
        <dbReference type="ARBA" id="ARBA00022989"/>
    </source>
</evidence>
<evidence type="ECO:0000313" key="11">
    <source>
        <dbReference type="Proteomes" id="UP001069802"/>
    </source>
</evidence>
<proteinExistence type="inferred from homology"/>
<keyword evidence="7 9" id="KW-1133">Transmembrane helix</keyword>
<evidence type="ECO:0000313" key="10">
    <source>
        <dbReference type="EMBL" id="MCZ4280965.1"/>
    </source>
</evidence>
<evidence type="ECO:0000256" key="2">
    <source>
        <dbReference type="ARBA" id="ARBA00004953"/>
    </source>
</evidence>
<dbReference type="EMBL" id="JAPWGY010000003">
    <property type="protein sequence ID" value="MCZ4280965.1"/>
    <property type="molecule type" value="Genomic_DNA"/>
</dbReference>
<feature type="transmembrane region" description="Helical" evidence="9">
    <location>
        <begin position="95"/>
        <end position="119"/>
    </location>
</feature>
<comment type="caution">
    <text evidence="10">The sequence shown here is derived from an EMBL/GenBank/DDBJ whole genome shotgun (WGS) entry which is preliminary data.</text>
</comment>
<sequence>MTQNQTMIGQENFALFYEDVITVPGVFGSAEPLFLLLFAFGLEALYGGILRLEDWLPRPRKVMGLVIVRLDRALNNSRSSAAGQKQPGQGAVTQLVNGATSLFLLGGLAALAGYGLSFISRNAPFLWLIEVVLIALCLDNRSHQVRLNRVRKALALNSLITVRGELYPLVSSWFRINDLERLQGSGLAATAVGGMARGFVEGFVAPAFWYGLLGLPGLFVQQAVYQGTRFYRQRQLQAPLERNFGKPFTGMDHVLMALPDALTALLFILAAFFVPGTAIGQAIRRCWSSHRLADAALGGALNFQPDQPGEEKAEKGHRRKDLERASLIVIISGILAVGLIAGVVLLRYAL</sequence>
<dbReference type="Pfam" id="PF03186">
    <property type="entry name" value="CobD_Cbib"/>
    <property type="match status" value="1"/>
</dbReference>
<comment type="pathway">
    <text evidence="2">Cofactor biosynthesis; adenosylcobalamin biosynthesis.</text>
</comment>
<accession>A0ABT4LJ47</accession>
<keyword evidence="6 9" id="KW-0812">Transmembrane</keyword>
<dbReference type="Proteomes" id="UP001069802">
    <property type="component" value="Unassembled WGS sequence"/>
</dbReference>
<organism evidence="10 11">
    <name type="scientific">Kiloniella laminariae</name>
    <dbReference type="NCBI Taxonomy" id="454162"/>
    <lineage>
        <taxon>Bacteria</taxon>
        <taxon>Pseudomonadati</taxon>
        <taxon>Pseudomonadota</taxon>
        <taxon>Alphaproteobacteria</taxon>
        <taxon>Rhodospirillales</taxon>
        <taxon>Kiloniellaceae</taxon>
        <taxon>Kiloniella</taxon>
    </lineage>
</organism>
<evidence type="ECO:0000256" key="5">
    <source>
        <dbReference type="ARBA" id="ARBA00022573"/>
    </source>
</evidence>
<name>A0ABT4LJ47_9PROT</name>
<comment type="subcellular location">
    <subcellularLocation>
        <location evidence="1">Cell membrane</location>
        <topology evidence="1">Multi-pass membrane protein</topology>
    </subcellularLocation>
</comment>
<feature type="transmembrane region" description="Helical" evidence="9">
    <location>
        <begin position="261"/>
        <end position="283"/>
    </location>
</feature>
<evidence type="ECO:0000256" key="8">
    <source>
        <dbReference type="ARBA" id="ARBA00023136"/>
    </source>
</evidence>
<keyword evidence="11" id="KW-1185">Reference proteome</keyword>
<dbReference type="RefSeq" id="WP_269423151.1">
    <property type="nucleotide sequence ID" value="NZ_JAPWGY010000003.1"/>
</dbReference>
<keyword evidence="4" id="KW-1003">Cell membrane</keyword>
<keyword evidence="8 9" id="KW-0472">Membrane</keyword>
<reference evidence="10" key="1">
    <citation type="submission" date="2022-12" db="EMBL/GenBank/DDBJ databases">
        <title>Bacterial isolates from different developmental stages of Nematostella vectensis.</title>
        <authorList>
            <person name="Fraune S."/>
        </authorList>
    </citation>
    <scope>NUCLEOTIDE SEQUENCE</scope>
    <source>
        <strain evidence="10">G21630-S1</strain>
    </source>
</reference>
<evidence type="ECO:0000256" key="9">
    <source>
        <dbReference type="SAM" id="Phobius"/>
    </source>
</evidence>
<protein>
    <submittedName>
        <fullName evidence="10">Cobalamin biosynthesis protein</fullName>
    </submittedName>
</protein>
<evidence type="ECO:0000256" key="1">
    <source>
        <dbReference type="ARBA" id="ARBA00004651"/>
    </source>
</evidence>
<evidence type="ECO:0000256" key="4">
    <source>
        <dbReference type="ARBA" id="ARBA00022475"/>
    </source>
</evidence>
<evidence type="ECO:0000256" key="6">
    <source>
        <dbReference type="ARBA" id="ARBA00022692"/>
    </source>
</evidence>
<gene>
    <name evidence="10" type="ORF">O4H49_09270</name>
</gene>
<dbReference type="InterPro" id="IPR004485">
    <property type="entry name" value="Cobalamin_biosynth_CobD/CbiB"/>
</dbReference>